<feature type="compositionally biased region" description="Polar residues" evidence="2">
    <location>
        <begin position="542"/>
        <end position="552"/>
    </location>
</feature>
<dbReference type="AlphaFoldDB" id="A0A6A4WX82"/>
<organism evidence="3 4">
    <name type="scientific">Amphibalanus amphitrite</name>
    <name type="common">Striped barnacle</name>
    <name type="synonym">Balanus amphitrite</name>
    <dbReference type="NCBI Taxonomy" id="1232801"/>
    <lineage>
        <taxon>Eukaryota</taxon>
        <taxon>Metazoa</taxon>
        <taxon>Ecdysozoa</taxon>
        <taxon>Arthropoda</taxon>
        <taxon>Crustacea</taxon>
        <taxon>Multicrustacea</taxon>
        <taxon>Cirripedia</taxon>
        <taxon>Thoracica</taxon>
        <taxon>Thoracicalcarea</taxon>
        <taxon>Balanomorpha</taxon>
        <taxon>Balanoidea</taxon>
        <taxon>Balanidae</taxon>
        <taxon>Amphibalaninae</taxon>
        <taxon>Amphibalanus</taxon>
    </lineage>
</organism>
<evidence type="ECO:0000256" key="2">
    <source>
        <dbReference type="SAM" id="MobiDB-lite"/>
    </source>
</evidence>
<feature type="region of interest" description="Disordered" evidence="2">
    <location>
        <begin position="122"/>
        <end position="141"/>
    </location>
</feature>
<dbReference type="EMBL" id="VIIS01000614">
    <property type="protein sequence ID" value="KAF0307032.1"/>
    <property type="molecule type" value="Genomic_DNA"/>
</dbReference>
<dbReference type="InterPro" id="IPR013783">
    <property type="entry name" value="Ig-like_fold"/>
</dbReference>
<evidence type="ECO:0000256" key="1">
    <source>
        <dbReference type="PROSITE-ProRule" id="PRU00087"/>
    </source>
</evidence>
<feature type="region of interest" description="Disordered" evidence="2">
    <location>
        <begin position="357"/>
        <end position="454"/>
    </location>
</feature>
<feature type="compositionally biased region" description="Polar residues" evidence="2">
    <location>
        <begin position="426"/>
        <end position="440"/>
    </location>
</feature>
<dbReference type="PROSITE" id="PS50194">
    <property type="entry name" value="FILAMIN_REPEAT"/>
    <property type="match status" value="1"/>
</dbReference>
<reference evidence="3 4" key="1">
    <citation type="submission" date="2019-07" db="EMBL/GenBank/DDBJ databases">
        <title>Draft genome assembly of a fouling barnacle, Amphibalanus amphitrite (Darwin, 1854): The first reference genome for Thecostraca.</title>
        <authorList>
            <person name="Kim W."/>
        </authorList>
    </citation>
    <scope>NUCLEOTIDE SEQUENCE [LARGE SCALE GENOMIC DNA]</scope>
    <source>
        <strain evidence="3">SNU_AA5</strain>
        <tissue evidence="3">Soma without cirri and trophi</tissue>
    </source>
</reference>
<dbReference type="InterPro" id="IPR014756">
    <property type="entry name" value="Ig_E-set"/>
</dbReference>
<dbReference type="Gene3D" id="2.60.40.10">
    <property type="entry name" value="Immunoglobulins"/>
    <property type="match status" value="1"/>
</dbReference>
<feature type="repeat" description="Filamin" evidence="1">
    <location>
        <begin position="604"/>
        <end position="684"/>
    </location>
</feature>
<dbReference type="InterPro" id="IPR017868">
    <property type="entry name" value="Filamin/ABP280_repeat-like"/>
</dbReference>
<name>A0A6A4WX82_AMPAM</name>
<feature type="region of interest" description="Disordered" evidence="2">
    <location>
        <begin position="1"/>
        <end position="77"/>
    </location>
</feature>
<evidence type="ECO:0000313" key="4">
    <source>
        <dbReference type="Proteomes" id="UP000440578"/>
    </source>
</evidence>
<feature type="region of interest" description="Disordered" evidence="2">
    <location>
        <begin position="517"/>
        <end position="556"/>
    </location>
</feature>
<gene>
    <name evidence="3" type="ORF">FJT64_002334</name>
</gene>
<dbReference type="Proteomes" id="UP000440578">
    <property type="component" value="Unassembled WGS sequence"/>
</dbReference>
<accession>A0A6A4WX82</accession>
<feature type="compositionally biased region" description="Basic and acidic residues" evidence="2">
    <location>
        <begin position="391"/>
        <end position="425"/>
    </location>
</feature>
<proteinExistence type="predicted"/>
<protein>
    <submittedName>
        <fullName evidence="3">Uncharacterized protein</fullName>
    </submittedName>
</protein>
<feature type="compositionally biased region" description="Basic and acidic residues" evidence="2">
    <location>
        <begin position="66"/>
        <end position="77"/>
    </location>
</feature>
<evidence type="ECO:0000313" key="3">
    <source>
        <dbReference type="EMBL" id="KAF0307032.1"/>
    </source>
</evidence>
<sequence length="692" mass="76102">MWDSAISAGLYPTPTADVSQRLQELHSEPQQPEAGKHTKPSNPETATKSEDVPSGSSSVEAPQVIVKEEAGIVRAEPARLIEDEPCVDTNLSDQPPVSGVEGAFEAILVNVVPELPIDDKVEKNSEDLNKPVEKTTRDKREDETYQASLCYIDPELPSPVEKDGDDDNTCPDLMRPEDTLCESLPAFVREPVPAVWRRASVDRQVGKFNITCIIRPNEAHLHGSETRVTPPRQTDRKWLNLENYTIMPPPQSPESVRKNAAESDLGSKTTVYLTPRSPPNARQELVALRCVRNSEDDSSLTYLPELRDLTPDIGDGEKSLHWNGRSKQIDKSTVPHLHSQPPLADVKKKRLAYENGSSAAHKELRKVTPPHNANLEERKQKLLGSTTDIVSKVKERSRSAATLHKPEKADKGEDAVDSAPSKERSPSVSRQPEGSLSPQGPTGHDSPPASSEFVTLEERALSSRALDELEDGDHQAKLDAIRRYFEGLQDGDITAGDDMDMLDDALVPDRGYNRSLPRLDASASDRRPPLTDLFTEPERGTRSLNRSASSPLVSAEGAGGAATLLDQVRQLRRRRASGGALSQTSLATSIASTAELARHRDDGIVVFGPGMCQGKVNAVNRFQILVPHADQAPMGVRLYSQRTDSVTRVELRDLGCDYHQVAYRVNQPGWYRLYVRLGGGARHVDLMTKVSH</sequence>
<dbReference type="SUPFAM" id="SSF81296">
    <property type="entry name" value="E set domains"/>
    <property type="match status" value="1"/>
</dbReference>
<feature type="region of interest" description="Disordered" evidence="2">
    <location>
        <begin position="247"/>
        <end position="277"/>
    </location>
</feature>
<comment type="caution">
    <text evidence="3">The sequence shown here is derived from an EMBL/GenBank/DDBJ whole genome shotgun (WGS) entry which is preliminary data.</text>
</comment>
<keyword evidence="4" id="KW-1185">Reference proteome</keyword>